<gene>
    <name evidence="3" type="ORF">SAMN05444370_12626</name>
</gene>
<dbReference type="EMBL" id="FNQM01000026">
    <property type="protein sequence ID" value="SEA99276.1"/>
    <property type="molecule type" value="Genomic_DNA"/>
</dbReference>
<protein>
    <submittedName>
        <fullName evidence="3">Uncharacterized protein</fullName>
    </submittedName>
</protein>
<feature type="chain" id="PRO_5011598754" evidence="2">
    <location>
        <begin position="22"/>
        <end position="92"/>
    </location>
</feature>
<evidence type="ECO:0000313" key="4">
    <source>
        <dbReference type="Proteomes" id="UP000198703"/>
    </source>
</evidence>
<dbReference type="RefSeq" id="WP_093256190.1">
    <property type="nucleotide sequence ID" value="NZ_FNQM01000026.1"/>
</dbReference>
<evidence type="ECO:0000256" key="2">
    <source>
        <dbReference type="SAM" id="SignalP"/>
    </source>
</evidence>
<proteinExistence type="predicted"/>
<evidence type="ECO:0000313" key="3">
    <source>
        <dbReference type="EMBL" id="SEA99276.1"/>
    </source>
</evidence>
<reference evidence="3 4" key="1">
    <citation type="submission" date="2016-10" db="EMBL/GenBank/DDBJ databases">
        <authorList>
            <person name="de Groot N.N."/>
        </authorList>
    </citation>
    <scope>NUCLEOTIDE SEQUENCE [LARGE SCALE GENOMIC DNA]</scope>
    <source>
        <strain evidence="3 4">DSM 15345</strain>
    </source>
</reference>
<dbReference type="AlphaFoldDB" id="A0A1H4FPP2"/>
<dbReference type="Proteomes" id="UP000198703">
    <property type="component" value="Unassembled WGS sequence"/>
</dbReference>
<name>A0A1H4FPP2_9RHOB</name>
<keyword evidence="2" id="KW-0732">Signal</keyword>
<accession>A0A1H4FPP2</accession>
<feature type="signal peptide" evidence="2">
    <location>
        <begin position="1"/>
        <end position="21"/>
    </location>
</feature>
<organism evidence="3 4">
    <name type="scientific">Rubrimonas cliftonensis</name>
    <dbReference type="NCBI Taxonomy" id="89524"/>
    <lineage>
        <taxon>Bacteria</taxon>
        <taxon>Pseudomonadati</taxon>
        <taxon>Pseudomonadota</taxon>
        <taxon>Alphaproteobacteria</taxon>
        <taxon>Rhodobacterales</taxon>
        <taxon>Paracoccaceae</taxon>
        <taxon>Rubrimonas</taxon>
    </lineage>
</organism>
<sequence>MRKFLIAASFAALAAPAAAEAGDPALLAADCQRRAAERLDVSRESVTTKAEGRRTDGTYPVNGSAPIAGGRTVTFQCNYARDGLTFTGLIVN</sequence>
<evidence type="ECO:0000256" key="1">
    <source>
        <dbReference type="SAM" id="MobiDB-lite"/>
    </source>
</evidence>
<dbReference type="OrthoDB" id="7876201at2"/>
<keyword evidence="4" id="KW-1185">Reference proteome</keyword>
<feature type="region of interest" description="Disordered" evidence="1">
    <location>
        <begin position="40"/>
        <end position="63"/>
    </location>
</feature>
<dbReference type="STRING" id="89524.SAMN05444370_12626"/>